<dbReference type="InterPro" id="IPR039708">
    <property type="entry name" value="MT1774/Rv1733c-like"/>
</dbReference>
<keyword evidence="3" id="KW-1185">Reference proteome</keyword>
<evidence type="ECO:0008006" key="4">
    <source>
        <dbReference type="Google" id="ProtNLM"/>
    </source>
</evidence>
<sequence>MRTTLRFWRWRPNPLRRRSDRTEAWVVLVAGLLLCLGAPLAGTAAGLGMVKHSPGPTAAWHRATAVLVDDASSAPATGWSAVGVGNVRVAAEVQWTAADGTLRTGDAMVAPNSRAGQHVGIWLDRHGTLRSDPADPAQAQARAVVFGLMVATAVCLTALAAQGAAVALLNRRRVAALGREWAQVGPIWGRHPA</sequence>
<dbReference type="PANTHER" id="PTHR42305:SF1">
    <property type="entry name" value="MEMBRANE PROTEIN RV1733C-RELATED"/>
    <property type="match status" value="1"/>
</dbReference>
<reference evidence="2 3" key="1">
    <citation type="submission" date="2023-12" db="EMBL/GenBank/DDBJ databases">
        <title>Streptomyces sp. V4-01.</title>
        <authorList>
            <person name="Somphong A."/>
            <person name="Phongsopitanun W."/>
        </authorList>
    </citation>
    <scope>NUCLEOTIDE SEQUENCE [LARGE SCALE GENOMIC DNA]</scope>
    <source>
        <strain evidence="2 3">V4-01</strain>
    </source>
</reference>
<keyword evidence="1" id="KW-0472">Membrane</keyword>
<comment type="caution">
    <text evidence="2">The sequence shown here is derived from an EMBL/GenBank/DDBJ whole genome shotgun (WGS) entry which is preliminary data.</text>
</comment>
<evidence type="ECO:0000256" key="1">
    <source>
        <dbReference type="SAM" id="Phobius"/>
    </source>
</evidence>
<gene>
    <name evidence="2" type="ORF">V2S66_23345</name>
</gene>
<dbReference type="EMBL" id="JAZEWV010000022">
    <property type="protein sequence ID" value="MEE4544888.1"/>
    <property type="molecule type" value="Genomic_DNA"/>
</dbReference>
<evidence type="ECO:0000313" key="2">
    <source>
        <dbReference type="EMBL" id="MEE4544888.1"/>
    </source>
</evidence>
<evidence type="ECO:0000313" key="3">
    <source>
        <dbReference type="Proteomes" id="UP001344658"/>
    </source>
</evidence>
<feature type="transmembrane region" description="Helical" evidence="1">
    <location>
        <begin position="143"/>
        <end position="169"/>
    </location>
</feature>
<protein>
    <recommendedName>
        <fullName evidence="4">Integral membrane protein</fullName>
    </recommendedName>
</protein>
<organism evidence="2 3">
    <name type="scientific">Actinacidiphila polyblastidii</name>
    <dbReference type="NCBI Taxonomy" id="3110430"/>
    <lineage>
        <taxon>Bacteria</taxon>
        <taxon>Bacillati</taxon>
        <taxon>Actinomycetota</taxon>
        <taxon>Actinomycetes</taxon>
        <taxon>Kitasatosporales</taxon>
        <taxon>Streptomycetaceae</taxon>
        <taxon>Actinacidiphila</taxon>
    </lineage>
</organism>
<dbReference type="RefSeq" id="WP_330798084.1">
    <property type="nucleotide sequence ID" value="NZ_JAZEWV010000022.1"/>
</dbReference>
<proteinExistence type="predicted"/>
<accession>A0ABU7PGQ4</accession>
<name>A0ABU7PGQ4_9ACTN</name>
<dbReference type="Proteomes" id="UP001344658">
    <property type="component" value="Unassembled WGS sequence"/>
</dbReference>
<keyword evidence="1" id="KW-1133">Transmembrane helix</keyword>
<keyword evidence="1" id="KW-0812">Transmembrane</keyword>
<dbReference type="PANTHER" id="PTHR42305">
    <property type="entry name" value="MEMBRANE PROTEIN RV1733C-RELATED"/>
    <property type="match status" value="1"/>
</dbReference>